<evidence type="ECO:0000313" key="7">
    <source>
        <dbReference type="Proteomes" id="UP000468581"/>
    </source>
</evidence>
<organism evidence="6 7">
    <name type="scientific">Leptobacterium flavescens</name>
    <dbReference type="NCBI Taxonomy" id="472055"/>
    <lineage>
        <taxon>Bacteria</taxon>
        <taxon>Pseudomonadati</taxon>
        <taxon>Bacteroidota</taxon>
        <taxon>Flavobacteriia</taxon>
        <taxon>Flavobacteriales</taxon>
        <taxon>Flavobacteriaceae</taxon>
        <taxon>Leptobacterium</taxon>
    </lineage>
</organism>
<dbReference type="RefSeq" id="WP_163607916.1">
    <property type="nucleotide sequence ID" value="NZ_JAABOO010000003.1"/>
</dbReference>
<keyword evidence="1" id="KW-0805">Transcription regulation</keyword>
<keyword evidence="4" id="KW-0812">Transmembrane</keyword>
<protein>
    <submittedName>
        <fullName evidence="6">Helix-turn-helix domain-containing protein</fullName>
    </submittedName>
</protein>
<feature type="transmembrane region" description="Helical" evidence="4">
    <location>
        <begin position="233"/>
        <end position="252"/>
    </location>
</feature>
<keyword evidence="4" id="KW-1133">Transmembrane helix</keyword>
<comment type="caution">
    <text evidence="6">The sequence shown here is derived from an EMBL/GenBank/DDBJ whole genome shotgun (WGS) entry which is preliminary data.</text>
</comment>
<accession>A0A6P0UQ44</accession>
<evidence type="ECO:0000259" key="5">
    <source>
        <dbReference type="PROSITE" id="PS01124"/>
    </source>
</evidence>
<feature type="transmembrane region" description="Helical" evidence="4">
    <location>
        <begin position="50"/>
        <end position="72"/>
    </location>
</feature>
<evidence type="ECO:0000256" key="2">
    <source>
        <dbReference type="ARBA" id="ARBA00023125"/>
    </source>
</evidence>
<evidence type="ECO:0000313" key="6">
    <source>
        <dbReference type="EMBL" id="NER14632.1"/>
    </source>
</evidence>
<feature type="transmembrane region" description="Helical" evidence="4">
    <location>
        <begin position="209"/>
        <end position="227"/>
    </location>
</feature>
<dbReference type="InterPro" id="IPR018062">
    <property type="entry name" value="HTH_AraC-typ_CS"/>
</dbReference>
<dbReference type="Pfam" id="PF12833">
    <property type="entry name" value="HTH_18"/>
    <property type="match status" value="1"/>
</dbReference>
<keyword evidence="7" id="KW-1185">Reference proteome</keyword>
<feature type="transmembrane region" description="Helical" evidence="4">
    <location>
        <begin position="113"/>
        <end position="130"/>
    </location>
</feature>
<evidence type="ECO:0000256" key="3">
    <source>
        <dbReference type="ARBA" id="ARBA00023163"/>
    </source>
</evidence>
<dbReference type="AlphaFoldDB" id="A0A6P0UQ44"/>
<dbReference type="PROSITE" id="PS00041">
    <property type="entry name" value="HTH_ARAC_FAMILY_1"/>
    <property type="match status" value="1"/>
</dbReference>
<keyword evidence="4" id="KW-0472">Membrane</keyword>
<evidence type="ECO:0000256" key="4">
    <source>
        <dbReference type="SAM" id="Phobius"/>
    </source>
</evidence>
<dbReference type="InterPro" id="IPR009057">
    <property type="entry name" value="Homeodomain-like_sf"/>
</dbReference>
<sequence length="392" mass="45736">MEHIQQLIDKIPIRHNFISLLIITGIIQGFLMSAVIAFRTNKKNASLRIFGWYLLIQSIIVLDIYLCYTGLMKHTLHFNDSTEPLVLAIGPLLYLFFSSLLERKSINFKKDWYHFVLPVLYMIVNIPYYLQPLQIKLNAYLDAYFPDLGFAEVPEGTTYPYIWIKDEFRWLVLISFLFYIIISVRIVLRTKRETYRDLRITKYSFTRNTIFLFLCVFVLVLLIFLNFEDDGGDHYIAVFLSLTNFLTLIFMMSESRFFESSWIADKYETSGLNTDHSSMMISIRDYVESNNYFLQEDVSLKNLSGELKVPANYISQAINAEEGINFNEFINRYRIEEAKQRLLSEDYAHLSVVGIGNSVGFKSKSAFYTAFKKHTQTSPASYVSTFKAKKSL</sequence>
<dbReference type="Proteomes" id="UP000468581">
    <property type="component" value="Unassembled WGS sequence"/>
</dbReference>
<evidence type="ECO:0000256" key="1">
    <source>
        <dbReference type="ARBA" id="ARBA00023015"/>
    </source>
</evidence>
<dbReference type="PANTHER" id="PTHR43280:SF29">
    <property type="entry name" value="ARAC-FAMILY TRANSCRIPTIONAL REGULATOR"/>
    <property type="match status" value="1"/>
</dbReference>
<feature type="transmembrane region" description="Helical" evidence="4">
    <location>
        <begin position="17"/>
        <end position="38"/>
    </location>
</feature>
<dbReference type="PROSITE" id="PS01124">
    <property type="entry name" value="HTH_ARAC_FAMILY_2"/>
    <property type="match status" value="1"/>
</dbReference>
<keyword evidence="3" id="KW-0804">Transcription</keyword>
<feature type="domain" description="HTH araC/xylS-type" evidence="5">
    <location>
        <begin position="281"/>
        <end position="385"/>
    </location>
</feature>
<dbReference type="SUPFAM" id="SSF46689">
    <property type="entry name" value="Homeodomain-like"/>
    <property type="match status" value="1"/>
</dbReference>
<gene>
    <name evidence="6" type="ORF">GWK08_14345</name>
</gene>
<feature type="transmembrane region" description="Helical" evidence="4">
    <location>
        <begin position="84"/>
        <end position="101"/>
    </location>
</feature>
<name>A0A6P0UQ44_9FLAO</name>
<dbReference type="EMBL" id="JAABOO010000003">
    <property type="protein sequence ID" value="NER14632.1"/>
    <property type="molecule type" value="Genomic_DNA"/>
</dbReference>
<dbReference type="Gene3D" id="1.10.10.60">
    <property type="entry name" value="Homeodomain-like"/>
    <property type="match status" value="2"/>
</dbReference>
<dbReference type="PANTHER" id="PTHR43280">
    <property type="entry name" value="ARAC-FAMILY TRANSCRIPTIONAL REGULATOR"/>
    <property type="match status" value="1"/>
</dbReference>
<dbReference type="InterPro" id="IPR018060">
    <property type="entry name" value="HTH_AraC"/>
</dbReference>
<proteinExistence type="predicted"/>
<keyword evidence="2" id="KW-0238">DNA-binding</keyword>
<dbReference type="GO" id="GO:0003700">
    <property type="term" value="F:DNA-binding transcription factor activity"/>
    <property type="evidence" value="ECO:0007669"/>
    <property type="project" value="InterPro"/>
</dbReference>
<dbReference type="GO" id="GO:0043565">
    <property type="term" value="F:sequence-specific DNA binding"/>
    <property type="evidence" value="ECO:0007669"/>
    <property type="project" value="InterPro"/>
</dbReference>
<dbReference type="SMART" id="SM00342">
    <property type="entry name" value="HTH_ARAC"/>
    <property type="match status" value="1"/>
</dbReference>
<feature type="transmembrane region" description="Helical" evidence="4">
    <location>
        <begin position="168"/>
        <end position="188"/>
    </location>
</feature>
<reference evidence="6 7" key="1">
    <citation type="submission" date="2020-01" db="EMBL/GenBank/DDBJ databases">
        <title>Leptobacterium flavescens.</title>
        <authorList>
            <person name="Wang G."/>
        </authorList>
    </citation>
    <scope>NUCLEOTIDE SEQUENCE [LARGE SCALE GENOMIC DNA]</scope>
    <source>
        <strain evidence="6 7">KCTC 22160</strain>
    </source>
</reference>